<dbReference type="KEGG" id="bcel:BcellWH2_05227"/>
<evidence type="ECO:0000256" key="1">
    <source>
        <dbReference type="SAM" id="MobiDB-lite"/>
    </source>
</evidence>
<protein>
    <recommendedName>
        <fullName evidence="2">DUF7833 domain-containing protein</fullName>
    </recommendedName>
</protein>
<proteinExistence type="predicted"/>
<reference evidence="3 4" key="1">
    <citation type="journal article" date="2015" name="Science">
        <title>Genetic determinants of in vivo fitness and diet responsiveness in multiple human gut Bacteroides.</title>
        <authorList>
            <person name="Wu M."/>
            <person name="McNulty N.P."/>
            <person name="Rodionov D.A."/>
            <person name="Khoroshkin M.S."/>
            <person name="Griffin N.W."/>
            <person name="Cheng J."/>
            <person name="Latreille P."/>
            <person name="Kerstetter R.A."/>
            <person name="Terrapon N."/>
            <person name="Henrissat B."/>
            <person name="Osterman A.L."/>
            <person name="Gordon J.I."/>
        </authorList>
    </citation>
    <scope>NUCLEOTIDE SEQUENCE [LARGE SCALE GENOMIC DNA]</scope>
    <source>
        <strain evidence="3 4">WH2</strain>
    </source>
</reference>
<sequence>MKRNFYLQHQLMAMHDPRMQNLFDEEGPRGIGTYWIIIEKLSLLPDAKAQLKYLRSSTNKKLSITYIEKIIRNFQLFVLEEDGSFSPEELNPVKKKEKKTAKNDRANAVADAKNDENRQKTAEEKTENSNEKKTNTLNTSTDKETSREVFKENIKDITTSATKEKETAAADDVNFNPIRPWQEMVDGLAVRTPWLEAACIHSGYGELLMRHIKAAVDCFKKHIEVYDKWRNLLSESDARCYFVNFTNPGQRTSQALYATLLALDAKQQSAAPPDPYRYEQRIDGRRTYLGCLIPDNAPPRPDNTAFWNETTNSWRS</sequence>
<accession>A0A0P0GVM3</accession>
<dbReference type="EMBL" id="CP012801">
    <property type="protein sequence ID" value="ALJ62429.1"/>
    <property type="molecule type" value="Genomic_DNA"/>
</dbReference>
<dbReference type="InterPro" id="IPR057155">
    <property type="entry name" value="DUF7833"/>
</dbReference>
<dbReference type="Pfam" id="PF25200">
    <property type="entry name" value="DUF7833"/>
    <property type="match status" value="1"/>
</dbReference>
<gene>
    <name evidence="3" type="ORF">BcellWH2_05227</name>
</gene>
<dbReference type="PATRIC" id="fig|246787.4.peg.5396"/>
<organism evidence="3 4">
    <name type="scientific">Bacteroides cellulosilyticus</name>
    <dbReference type="NCBI Taxonomy" id="246787"/>
    <lineage>
        <taxon>Bacteria</taxon>
        <taxon>Pseudomonadati</taxon>
        <taxon>Bacteroidota</taxon>
        <taxon>Bacteroidia</taxon>
        <taxon>Bacteroidales</taxon>
        <taxon>Bacteroidaceae</taxon>
        <taxon>Bacteroides</taxon>
    </lineage>
</organism>
<evidence type="ECO:0000259" key="2">
    <source>
        <dbReference type="Pfam" id="PF25200"/>
    </source>
</evidence>
<feature type="compositionally biased region" description="Basic and acidic residues" evidence="1">
    <location>
        <begin position="112"/>
        <end position="134"/>
    </location>
</feature>
<feature type="domain" description="DUF7833" evidence="2">
    <location>
        <begin position="187"/>
        <end position="247"/>
    </location>
</feature>
<dbReference type="Proteomes" id="UP000061809">
    <property type="component" value="Chromosome"/>
</dbReference>
<evidence type="ECO:0000313" key="3">
    <source>
        <dbReference type="EMBL" id="ALJ62429.1"/>
    </source>
</evidence>
<feature type="region of interest" description="Disordered" evidence="1">
    <location>
        <begin position="86"/>
        <end position="145"/>
    </location>
</feature>
<name>A0A0P0GVM3_9BACE</name>
<dbReference type="AlphaFoldDB" id="A0A0P0GVM3"/>
<evidence type="ECO:0000313" key="4">
    <source>
        <dbReference type="Proteomes" id="UP000061809"/>
    </source>
</evidence>
<dbReference type="RefSeq" id="WP_033160612.1">
    <property type="nucleotide sequence ID" value="NZ_DAWDZD010000002.1"/>
</dbReference>